<dbReference type="SUPFAM" id="SSF53335">
    <property type="entry name" value="S-adenosyl-L-methionine-dependent methyltransferases"/>
    <property type="match status" value="1"/>
</dbReference>
<dbReference type="Gene3D" id="3.40.50.12710">
    <property type="match status" value="1"/>
</dbReference>
<comment type="catalytic activity">
    <reaction evidence="6 7">
        <text>L-arginyl-[protein] + 2 S-adenosyl-L-methionine = N(omega),N(omega)'-dimethyl-L-arginyl-[protein] + 2 S-adenosyl-L-homocysteine + 2 H(+)</text>
        <dbReference type="Rhea" id="RHEA:48108"/>
        <dbReference type="Rhea" id="RHEA-COMP:10532"/>
        <dbReference type="Rhea" id="RHEA-COMP:11992"/>
        <dbReference type="ChEBI" id="CHEBI:15378"/>
        <dbReference type="ChEBI" id="CHEBI:29965"/>
        <dbReference type="ChEBI" id="CHEBI:57856"/>
        <dbReference type="ChEBI" id="CHEBI:59789"/>
        <dbReference type="ChEBI" id="CHEBI:88221"/>
        <dbReference type="EC" id="2.1.1.320"/>
    </reaction>
</comment>
<keyword evidence="3 7" id="KW-0489">Methyltransferase</keyword>
<comment type="subcellular location">
    <subcellularLocation>
        <location evidence="1 7">Mitochondrion</location>
    </subcellularLocation>
</comment>
<evidence type="ECO:0000256" key="1">
    <source>
        <dbReference type="ARBA" id="ARBA00004173"/>
    </source>
</evidence>
<dbReference type="OrthoDB" id="438553at2759"/>
<reference evidence="9 11" key="2">
    <citation type="submission" date="2018-03" db="EMBL/GenBank/DDBJ databases">
        <authorList>
            <person name="Fogelqvist J."/>
        </authorList>
    </citation>
    <scope>NUCLEOTIDE SEQUENCE [LARGE SCALE GENOMIC DNA]</scope>
</reference>
<geneLocation type="mitochondrion" evidence="9"/>
<dbReference type="GO" id="GO:0005739">
    <property type="term" value="C:mitochondrion"/>
    <property type="evidence" value="ECO:0007669"/>
    <property type="project" value="UniProtKB-SubCell"/>
</dbReference>
<comment type="function">
    <text evidence="7">Arginine methyltransferase involved in the assembly or stability of mitochondrial NADH:ubiquinone oxidoreductase complex (complex I).</text>
</comment>
<evidence type="ECO:0000256" key="7">
    <source>
        <dbReference type="RuleBase" id="RU364114"/>
    </source>
</evidence>
<dbReference type="AlphaFoldDB" id="A0A0G4J0I2"/>
<evidence type="ECO:0000313" key="10">
    <source>
        <dbReference type="Proteomes" id="UP000039324"/>
    </source>
</evidence>
<dbReference type="GO" id="GO:0032981">
    <property type="term" value="P:mitochondrial respiratory chain complex I assembly"/>
    <property type="evidence" value="ECO:0007669"/>
    <property type="project" value="TreeGrafter"/>
</dbReference>
<gene>
    <name evidence="8" type="ORF">PBRA_008108</name>
    <name evidence="9" type="ORF">PLBR_LOCUS6617</name>
</gene>
<dbReference type="InterPro" id="IPR038375">
    <property type="entry name" value="NDUFAF7_sf"/>
</dbReference>
<dbReference type="EMBL" id="CDSF01000102">
    <property type="protein sequence ID" value="CEP00796.1"/>
    <property type="molecule type" value="Genomic_DNA"/>
</dbReference>
<sequence>MLGRATGRWCRRAATKAPAAVEISVDRSELGVLAPPFQGTFATPLQEEIHRFISVFGPISVAEYMRRALLHPKLGYYTTGSTPFGSAGDFVTSPEVSQLFGEMVGVWATAVWHGLGSPRDTRLVEFGPGNGTMMCDVLKTVKRLGFKPSGIHLIEPSPMLREKQKAVLSVQHADVPVQWDSQLANVETGDTCPIFFAHEFLDALPIHQFQFTEKGWRERMLAIGEHEALQVVLSRKPTPASALLLGSDAVVDVPANPAVGECIEVSPEVQLAVEQISSRVVMQKGAALLVDYGQDRPSRQSVRGVRNHEFVPFLESPGQVDVTGDVDFSMVRKVARVWGADQIRVMPTIQQGDFLLRMGIAQRVESLVKLCPDDADTIITGYERLVDPEQMGSIYKCSAMVHASFNGEFPGFPTPS</sequence>
<dbReference type="STRING" id="37360.A0A0G4J0I2"/>
<name>A0A0G4J0I2_PLABS</name>
<organism evidence="8 10">
    <name type="scientific">Plasmodiophora brassicae</name>
    <name type="common">Clubroot disease agent</name>
    <dbReference type="NCBI Taxonomy" id="37360"/>
    <lineage>
        <taxon>Eukaryota</taxon>
        <taxon>Sar</taxon>
        <taxon>Rhizaria</taxon>
        <taxon>Endomyxa</taxon>
        <taxon>Phytomyxea</taxon>
        <taxon>Plasmodiophorida</taxon>
        <taxon>Plasmodiophoridae</taxon>
        <taxon>Plasmodiophora</taxon>
    </lineage>
</organism>
<dbReference type="PANTHER" id="PTHR12049:SF7">
    <property type="entry name" value="PROTEIN ARGININE METHYLTRANSFERASE NDUFAF7, MITOCHONDRIAL"/>
    <property type="match status" value="1"/>
</dbReference>
<dbReference type="GO" id="GO:0032259">
    <property type="term" value="P:methylation"/>
    <property type="evidence" value="ECO:0007669"/>
    <property type="project" value="UniProtKB-KW"/>
</dbReference>
<evidence type="ECO:0000256" key="5">
    <source>
        <dbReference type="ARBA" id="ARBA00023128"/>
    </source>
</evidence>
<dbReference type="EC" id="2.1.1.320" evidence="7"/>
<dbReference type="OMA" id="YYHPQRN"/>
<dbReference type="GO" id="GO:0035243">
    <property type="term" value="F:protein-arginine omega-N symmetric methyltransferase activity"/>
    <property type="evidence" value="ECO:0007669"/>
    <property type="project" value="UniProtKB-EC"/>
</dbReference>
<evidence type="ECO:0000256" key="2">
    <source>
        <dbReference type="ARBA" id="ARBA00005891"/>
    </source>
</evidence>
<accession>A0A0G4J0I2</accession>
<dbReference type="EMBL" id="OVEO01000011">
    <property type="protein sequence ID" value="SPQ99402.1"/>
    <property type="molecule type" value="Genomic_DNA"/>
</dbReference>
<reference evidence="8 10" key="1">
    <citation type="submission" date="2015-02" db="EMBL/GenBank/DDBJ databases">
        <authorList>
            <person name="Chooi Y.-H."/>
        </authorList>
    </citation>
    <scope>NUCLEOTIDE SEQUENCE [LARGE SCALE GENOMIC DNA]</scope>
    <source>
        <strain evidence="8">E3</strain>
    </source>
</reference>
<evidence type="ECO:0000313" key="11">
    <source>
        <dbReference type="Proteomes" id="UP000290189"/>
    </source>
</evidence>
<keyword evidence="5 7" id="KW-0496">Mitochondrion</keyword>
<dbReference type="Proteomes" id="UP000039324">
    <property type="component" value="Unassembled WGS sequence"/>
</dbReference>
<evidence type="ECO:0000313" key="9">
    <source>
        <dbReference type="EMBL" id="SPQ99402.1"/>
    </source>
</evidence>
<dbReference type="Pfam" id="PF02636">
    <property type="entry name" value="Methyltransf_28"/>
    <property type="match status" value="1"/>
</dbReference>
<evidence type="ECO:0000256" key="3">
    <source>
        <dbReference type="ARBA" id="ARBA00022603"/>
    </source>
</evidence>
<evidence type="ECO:0000256" key="6">
    <source>
        <dbReference type="ARBA" id="ARBA00048612"/>
    </source>
</evidence>
<dbReference type="InterPro" id="IPR003788">
    <property type="entry name" value="NDUFAF7"/>
</dbReference>
<keyword evidence="10" id="KW-1185">Reference proteome</keyword>
<dbReference type="PANTHER" id="PTHR12049">
    <property type="entry name" value="PROTEIN ARGININE METHYLTRANSFERASE NDUFAF7, MITOCHONDRIAL"/>
    <property type="match status" value="1"/>
</dbReference>
<proteinExistence type="inferred from homology"/>
<protein>
    <recommendedName>
        <fullName evidence="7">Protein arginine methyltransferase NDUFAF7</fullName>
        <ecNumber evidence="7">2.1.1.320</ecNumber>
    </recommendedName>
</protein>
<comment type="similarity">
    <text evidence="2 7">Belongs to the NDUFAF7 family.</text>
</comment>
<evidence type="ECO:0000313" key="8">
    <source>
        <dbReference type="EMBL" id="CEP00796.1"/>
    </source>
</evidence>
<dbReference type="Proteomes" id="UP000290189">
    <property type="component" value="Unassembled WGS sequence"/>
</dbReference>
<keyword evidence="4 7" id="KW-0808">Transferase</keyword>
<evidence type="ECO:0000256" key="4">
    <source>
        <dbReference type="ARBA" id="ARBA00022679"/>
    </source>
</evidence>
<dbReference type="InterPro" id="IPR029063">
    <property type="entry name" value="SAM-dependent_MTases_sf"/>
</dbReference>